<protein>
    <submittedName>
        <fullName evidence="1">Uncharacterized protein</fullName>
    </submittedName>
</protein>
<organism evidence="1 2">
    <name type="scientific">Actinomycetospora corticicola</name>
    <dbReference type="NCBI Taxonomy" id="663602"/>
    <lineage>
        <taxon>Bacteria</taxon>
        <taxon>Bacillati</taxon>
        <taxon>Actinomycetota</taxon>
        <taxon>Actinomycetes</taxon>
        <taxon>Pseudonocardiales</taxon>
        <taxon>Pseudonocardiaceae</taxon>
        <taxon>Actinomycetospora</taxon>
    </lineage>
</organism>
<accession>A0A7Y9E264</accession>
<dbReference type="AlphaFoldDB" id="A0A7Y9E264"/>
<name>A0A7Y9E264_9PSEU</name>
<comment type="caution">
    <text evidence="1">The sequence shown here is derived from an EMBL/GenBank/DDBJ whole genome shotgun (WGS) entry which is preliminary data.</text>
</comment>
<dbReference type="Proteomes" id="UP000535890">
    <property type="component" value="Unassembled WGS sequence"/>
</dbReference>
<dbReference type="RefSeq" id="WP_179797080.1">
    <property type="nucleotide sequence ID" value="NZ_BAABHP010000002.1"/>
</dbReference>
<proteinExistence type="predicted"/>
<evidence type="ECO:0000313" key="2">
    <source>
        <dbReference type="Proteomes" id="UP000535890"/>
    </source>
</evidence>
<sequence>MVFDVLLVTVGLLLTVASRFRPRLRSQITRDVLFEFSSDDGVLRRFALHAATRTISIEPMSPARPDTSVRFGRAWDGIRALVSTRTVAHIVAGMNYGDTRLDGNPVLLLWFHGLTRTVLPIGSSRRPRKRHLPPIKVREPERHAPWSARITREPALDELDPTWTAAWEARAKLLQLRATAGDPLPPG</sequence>
<keyword evidence="2" id="KW-1185">Reference proteome</keyword>
<gene>
    <name evidence="1" type="ORF">BJ983_005915</name>
</gene>
<evidence type="ECO:0000313" key="1">
    <source>
        <dbReference type="EMBL" id="NYD39813.1"/>
    </source>
</evidence>
<dbReference type="EMBL" id="JACCBN010000001">
    <property type="protein sequence ID" value="NYD39813.1"/>
    <property type="molecule type" value="Genomic_DNA"/>
</dbReference>
<reference evidence="1 2" key="1">
    <citation type="submission" date="2020-07" db="EMBL/GenBank/DDBJ databases">
        <title>Sequencing the genomes of 1000 actinobacteria strains.</title>
        <authorList>
            <person name="Klenk H.-P."/>
        </authorList>
    </citation>
    <scope>NUCLEOTIDE SEQUENCE [LARGE SCALE GENOMIC DNA]</scope>
    <source>
        <strain evidence="1 2">DSM 45772</strain>
    </source>
</reference>